<comment type="caution">
    <text evidence="2">The sequence shown here is derived from an EMBL/GenBank/DDBJ whole genome shotgun (WGS) entry which is preliminary data.</text>
</comment>
<accession>A0ABT1NYB7</accession>
<evidence type="ECO:0000313" key="3">
    <source>
        <dbReference type="Proteomes" id="UP001206924"/>
    </source>
</evidence>
<protein>
    <recommendedName>
        <fullName evidence="4">C2H2-type domain-containing protein</fullName>
    </recommendedName>
</protein>
<dbReference type="EMBL" id="JANFLP010000020">
    <property type="protein sequence ID" value="MCQ1951596.1"/>
    <property type="molecule type" value="Genomic_DNA"/>
</dbReference>
<keyword evidence="3" id="KW-1185">Reference proteome</keyword>
<evidence type="ECO:0000313" key="2">
    <source>
        <dbReference type="EMBL" id="MCQ1951596.1"/>
    </source>
</evidence>
<gene>
    <name evidence="2" type="ORF">NNX28_16890</name>
</gene>
<feature type="region of interest" description="Disordered" evidence="1">
    <location>
        <begin position="62"/>
        <end position="87"/>
    </location>
</feature>
<sequence length="137" mass="14862">MKLSNQEGQRLVAAMLAMRPDWIPNQPGKLLREANDAGGLPFAQDFGHVLRALAAYATEVRPDGRHAKRTPNLFPADGKHWTSTATDPAVLPRGPACEDHAEEAAANCRCCQADVKVGQRPATHIGKHYQPESETTA</sequence>
<dbReference type="Proteomes" id="UP001206924">
    <property type="component" value="Unassembled WGS sequence"/>
</dbReference>
<organism evidence="2 3">
    <name type="scientific">Arthrobacter jinronghuae</name>
    <dbReference type="NCBI Taxonomy" id="2964609"/>
    <lineage>
        <taxon>Bacteria</taxon>
        <taxon>Bacillati</taxon>
        <taxon>Actinomycetota</taxon>
        <taxon>Actinomycetes</taxon>
        <taxon>Micrococcales</taxon>
        <taxon>Micrococcaceae</taxon>
        <taxon>Arthrobacter</taxon>
    </lineage>
</organism>
<dbReference type="RefSeq" id="WP_255866604.1">
    <property type="nucleotide sequence ID" value="NZ_CP104263.1"/>
</dbReference>
<proteinExistence type="predicted"/>
<evidence type="ECO:0008006" key="4">
    <source>
        <dbReference type="Google" id="ProtNLM"/>
    </source>
</evidence>
<reference evidence="2 3" key="1">
    <citation type="submission" date="2022-07" db="EMBL/GenBank/DDBJ databases">
        <title>Novel species in genus Arthrobacter.</title>
        <authorList>
            <person name="Liu Y."/>
        </authorList>
    </citation>
    <scope>NUCLEOTIDE SEQUENCE [LARGE SCALE GENOMIC DNA]</scope>
    <source>
        <strain evidence="3">zg-Y859</strain>
    </source>
</reference>
<name>A0ABT1NYB7_9MICC</name>
<evidence type="ECO:0000256" key="1">
    <source>
        <dbReference type="SAM" id="MobiDB-lite"/>
    </source>
</evidence>